<dbReference type="InterPro" id="IPR035905">
    <property type="entry name" value="Barstar-like_sf"/>
</dbReference>
<dbReference type="EMBL" id="VFML01000001">
    <property type="protein sequence ID" value="TQJ04841.1"/>
    <property type="molecule type" value="Genomic_DNA"/>
</dbReference>
<dbReference type="AlphaFoldDB" id="A0A542DP11"/>
<dbReference type="Proteomes" id="UP000320876">
    <property type="component" value="Unassembled WGS sequence"/>
</dbReference>
<comment type="similarity">
    <text evidence="1">Belongs to the barstar family.</text>
</comment>
<evidence type="ECO:0000313" key="4">
    <source>
        <dbReference type="Proteomes" id="UP000320876"/>
    </source>
</evidence>
<reference evidence="3 4" key="1">
    <citation type="submission" date="2019-06" db="EMBL/GenBank/DDBJ databases">
        <title>Sequencing the genomes of 1000 actinobacteria strains.</title>
        <authorList>
            <person name="Klenk H.-P."/>
        </authorList>
    </citation>
    <scope>NUCLEOTIDE SEQUENCE [LARGE SCALE GENOMIC DNA]</scope>
    <source>
        <strain evidence="3 4">DSM 45679</strain>
    </source>
</reference>
<organism evidence="3 4">
    <name type="scientific">Amycolatopsis cihanbeyliensis</name>
    <dbReference type="NCBI Taxonomy" id="1128664"/>
    <lineage>
        <taxon>Bacteria</taxon>
        <taxon>Bacillati</taxon>
        <taxon>Actinomycetota</taxon>
        <taxon>Actinomycetes</taxon>
        <taxon>Pseudonocardiales</taxon>
        <taxon>Pseudonocardiaceae</taxon>
        <taxon>Amycolatopsis</taxon>
    </lineage>
</organism>
<evidence type="ECO:0000259" key="2">
    <source>
        <dbReference type="Pfam" id="PF01337"/>
    </source>
</evidence>
<protein>
    <submittedName>
        <fullName evidence="3">RNAse (Barnase) inhibitor barstar</fullName>
    </submittedName>
</protein>
<sequence length="254" mass="28085">MCGKLSAVIEADFPLYMVVDEDSGDVLLAAEEVDGFFVSQEQGSPEVVFRGVHSLDKGRRRTEDANLQILSRESGKIGEYFIGRVALGDTVVKSSDGKISSVSCYVFDNRCEYPEAARIWRRWALGPAVEEGEWIQLSTGCLDAWLHVVQNSWFVLNSDAACRGSDKVADLDGTYITTSQKFFCALGEAVNGPGGYFGSNLDALADCIHSSLDRGVSLRIIWRNYKLSRESLDHYFLDSVTAIMREFGIDFTAC</sequence>
<evidence type="ECO:0000313" key="3">
    <source>
        <dbReference type="EMBL" id="TQJ04841.1"/>
    </source>
</evidence>
<gene>
    <name evidence="3" type="ORF">FB471_4650</name>
</gene>
<evidence type="ECO:0000256" key="1">
    <source>
        <dbReference type="ARBA" id="ARBA00006845"/>
    </source>
</evidence>
<feature type="domain" description="Barstar (barnase inhibitor)" evidence="2">
    <location>
        <begin position="168"/>
        <end position="246"/>
    </location>
</feature>
<keyword evidence="4" id="KW-1185">Reference proteome</keyword>
<proteinExistence type="inferred from homology"/>
<dbReference type="Gene3D" id="3.30.370.10">
    <property type="entry name" value="Barstar-like"/>
    <property type="match status" value="1"/>
</dbReference>
<comment type="caution">
    <text evidence="3">The sequence shown here is derived from an EMBL/GenBank/DDBJ whole genome shotgun (WGS) entry which is preliminary data.</text>
</comment>
<accession>A0A542DP11</accession>
<dbReference type="OrthoDB" id="8859549at2"/>
<name>A0A542DP11_AMYCI</name>
<dbReference type="SUPFAM" id="SSF52038">
    <property type="entry name" value="Barstar-related"/>
    <property type="match status" value="1"/>
</dbReference>
<dbReference type="Pfam" id="PF01337">
    <property type="entry name" value="Barstar"/>
    <property type="match status" value="1"/>
</dbReference>
<dbReference type="InterPro" id="IPR000468">
    <property type="entry name" value="Barstar"/>
</dbReference>